<dbReference type="SUPFAM" id="SSF50494">
    <property type="entry name" value="Trypsin-like serine proteases"/>
    <property type="match status" value="1"/>
</dbReference>
<keyword evidence="2" id="KW-1185">Reference proteome</keyword>
<dbReference type="InterPro" id="IPR043504">
    <property type="entry name" value="Peptidase_S1_PA_chymotrypsin"/>
</dbReference>
<evidence type="ECO:0000313" key="1">
    <source>
        <dbReference type="EMBL" id="GMT23294.1"/>
    </source>
</evidence>
<comment type="caution">
    <text evidence="1">The sequence shown here is derived from an EMBL/GenBank/DDBJ whole genome shotgun (WGS) entry which is preliminary data.</text>
</comment>
<sequence>NIVAPPVDNSDPSQSTDRTIIHNIAILELKEKIPANSFTKPICLSRRSDPLPDTVTYQYFASANENTTFLYRVLRDLRRSRLSFVDPQFVFEDHEIKKATTVTKQNCDDCQFIEFEYHKSYLGSPLVALVNGRWTLQGVVTSTGISTGIRAIRPAYYTTFICIHTGICEEGEMFNQ</sequence>
<name>A0AAV5VY29_9BILA</name>
<dbReference type="InterPro" id="IPR009003">
    <property type="entry name" value="Peptidase_S1_PA"/>
</dbReference>
<dbReference type="AlphaFoldDB" id="A0AAV5VY29"/>
<dbReference type="Proteomes" id="UP001432322">
    <property type="component" value="Unassembled WGS sequence"/>
</dbReference>
<protein>
    <submittedName>
        <fullName evidence="1">Uncharacterized protein</fullName>
    </submittedName>
</protein>
<feature type="non-terminal residue" evidence="1">
    <location>
        <position position="1"/>
    </location>
</feature>
<gene>
    <name evidence="1" type="ORF">PFISCL1PPCAC_14591</name>
</gene>
<reference evidence="1" key="1">
    <citation type="submission" date="2023-10" db="EMBL/GenBank/DDBJ databases">
        <title>Genome assembly of Pristionchus species.</title>
        <authorList>
            <person name="Yoshida K."/>
            <person name="Sommer R.J."/>
        </authorList>
    </citation>
    <scope>NUCLEOTIDE SEQUENCE</scope>
    <source>
        <strain evidence="1">RS5133</strain>
    </source>
</reference>
<accession>A0AAV5VY29</accession>
<dbReference type="Gene3D" id="2.40.10.10">
    <property type="entry name" value="Trypsin-like serine proteases"/>
    <property type="match status" value="1"/>
</dbReference>
<organism evidence="1 2">
    <name type="scientific">Pristionchus fissidentatus</name>
    <dbReference type="NCBI Taxonomy" id="1538716"/>
    <lineage>
        <taxon>Eukaryota</taxon>
        <taxon>Metazoa</taxon>
        <taxon>Ecdysozoa</taxon>
        <taxon>Nematoda</taxon>
        <taxon>Chromadorea</taxon>
        <taxon>Rhabditida</taxon>
        <taxon>Rhabditina</taxon>
        <taxon>Diplogasteromorpha</taxon>
        <taxon>Diplogasteroidea</taxon>
        <taxon>Neodiplogasteridae</taxon>
        <taxon>Pristionchus</taxon>
    </lineage>
</organism>
<dbReference type="EMBL" id="BTSY01000004">
    <property type="protein sequence ID" value="GMT23294.1"/>
    <property type="molecule type" value="Genomic_DNA"/>
</dbReference>
<proteinExistence type="predicted"/>
<evidence type="ECO:0000313" key="2">
    <source>
        <dbReference type="Proteomes" id="UP001432322"/>
    </source>
</evidence>
<feature type="non-terminal residue" evidence="1">
    <location>
        <position position="176"/>
    </location>
</feature>